<keyword evidence="3 6" id="KW-0812">Transmembrane</keyword>
<dbReference type="InterPro" id="IPR033479">
    <property type="entry name" value="dCache_1"/>
</dbReference>
<protein>
    <submittedName>
        <fullName evidence="8">Diguanylate cyclase domain-containing protein</fullName>
        <ecNumber evidence="8">2.7.7.65</ecNumber>
    </submittedName>
</protein>
<reference evidence="9" key="1">
    <citation type="journal article" date="2019" name="Int. J. Syst. Evol. Microbiol.">
        <title>The Global Catalogue of Microorganisms (GCM) 10K type strain sequencing project: providing services to taxonomists for standard genome sequencing and annotation.</title>
        <authorList>
            <consortium name="The Broad Institute Genomics Platform"/>
            <consortium name="The Broad Institute Genome Sequencing Center for Infectious Disease"/>
            <person name="Wu L."/>
            <person name="Ma J."/>
        </authorList>
    </citation>
    <scope>NUCLEOTIDE SEQUENCE [LARGE SCALE GENOMIC DNA]</scope>
    <source>
        <strain evidence="9">IBRC 10765</strain>
    </source>
</reference>
<dbReference type="Pfam" id="PF00990">
    <property type="entry name" value="GGDEF"/>
    <property type="match status" value="1"/>
</dbReference>
<feature type="transmembrane region" description="Helical" evidence="6">
    <location>
        <begin position="301"/>
        <end position="320"/>
    </location>
</feature>
<dbReference type="InterPro" id="IPR052163">
    <property type="entry name" value="DGC-Regulatory_Protein"/>
</dbReference>
<accession>A0ABV7ZWP6</accession>
<dbReference type="Proteomes" id="UP001595617">
    <property type="component" value="Unassembled WGS sequence"/>
</dbReference>
<dbReference type="RefSeq" id="WP_380695060.1">
    <property type="nucleotide sequence ID" value="NZ_JBHRYR010000003.1"/>
</dbReference>
<name>A0ABV7ZWP6_9GAMM</name>
<comment type="caution">
    <text evidence="8">The sequence shown here is derived from an EMBL/GenBank/DDBJ whole genome shotgun (WGS) entry which is preliminary data.</text>
</comment>
<evidence type="ECO:0000256" key="4">
    <source>
        <dbReference type="ARBA" id="ARBA00022989"/>
    </source>
</evidence>
<sequence>MTLSNTATRSNHRRSVALIFCGLVLLWVLSAVGLYAFYVDSVASYRADAHDRVFLNTRYHAYNQSALLNAKLNELDGMLLSTRAILAQRDIPPNVMSELLTLRKTYSPEVADFVVLDASGSIVAWTRDPAEPKPHLNDRGYFQAHVWVTDDKPFLSSPDVARITDGPTFVAMSRAIRSPEGQFLGVIAVAIRLEELAELLGGVTEWETGMTTVLADQHGRLILRRPFVPYQPGQVLESIAAYRGNVPDRDSFVLVSPFDGNERRVSFERVQDWPWLAFVGSDLSAVYADIARYARAEAIRLAVSIALVTVLMGFLGWLTWRRMQSEQRLIDDIIQRQAIEKRLEWQANHDALTELPNRKLFYDRFTMTLQRCERYQYGAALIYIDLDGFKAVNDRWGHAMGDALLMDVARRLLKAVRSSDTVARLAGDEFVVLAEQCDRAQAKALAEKLRRTLMDPLITGGETIPMSASLGYVVVSEDGSDMDTLMNAADRAMYRAKNAGKNCIADRTSVVAPLAS</sequence>
<dbReference type="GO" id="GO:0052621">
    <property type="term" value="F:diguanylate cyclase activity"/>
    <property type="evidence" value="ECO:0007669"/>
    <property type="project" value="UniProtKB-EC"/>
</dbReference>
<gene>
    <name evidence="8" type="ORF">ACFOOG_07380</name>
</gene>
<proteinExistence type="predicted"/>
<evidence type="ECO:0000259" key="7">
    <source>
        <dbReference type="PROSITE" id="PS50887"/>
    </source>
</evidence>
<feature type="transmembrane region" description="Helical" evidence="6">
    <location>
        <begin position="16"/>
        <end position="38"/>
    </location>
</feature>
<comment type="subcellular location">
    <subcellularLocation>
        <location evidence="1">Cell membrane</location>
        <topology evidence="1">Multi-pass membrane protein</topology>
    </subcellularLocation>
</comment>
<dbReference type="InterPro" id="IPR000160">
    <property type="entry name" value="GGDEF_dom"/>
</dbReference>
<keyword evidence="4 6" id="KW-1133">Transmembrane helix</keyword>
<dbReference type="CDD" id="cd12914">
    <property type="entry name" value="PDC1_DGC_like"/>
    <property type="match status" value="1"/>
</dbReference>
<keyword evidence="8" id="KW-0548">Nucleotidyltransferase</keyword>
<dbReference type="EMBL" id="JBHRYR010000003">
    <property type="protein sequence ID" value="MFC3852650.1"/>
    <property type="molecule type" value="Genomic_DNA"/>
</dbReference>
<feature type="domain" description="GGDEF" evidence="7">
    <location>
        <begin position="377"/>
        <end position="509"/>
    </location>
</feature>
<dbReference type="SUPFAM" id="SSF55073">
    <property type="entry name" value="Nucleotide cyclase"/>
    <property type="match status" value="1"/>
</dbReference>
<dbReference type="PANTHER" id="PTHR46663:SF2">
    <property type="entry name" value="GGDEF DOMAIN-CONTAINING PROTEIN"/>
    <property type="match status" value="1"/>
</dbReference>
<evidence type="ECO:0000256" key="5">
    <source>
        <dbReference type="ARBA" id="ARBA00023136"/>
    </source>
</evidence>
<evidence type="ECO:0000256" key="1">
    <source>
        <dbReference type="ARBA" id="ARBA00004651"/>
    </source>
</evidence>
<keyword evidence="8" id="KW-0808">Transferase</keyword>
<evidence type="ECO:0000256" key="2">
    <source>
        <dbReference type="ARBA" id="ARBA00022475"/>
    </source>
</evidence>
<dbReference type="PROSITE" id="PS50887">
    <property type="entry name" value="GGDEF"/>
    <property type="match status" value="1"/>
</dbReference>
<evidence type="ECO:0000256" key="3">
    <source>
        <dbReference type="ARBA" id="ARBA00022692"/>
    </source>
</evidence>
<dbReference type="InterPro" id="IPR029787">
    <property type="entry name" value="Nucleotide_cyclase"/>
</dbReference>
<evidence type="ECO:0000313" key="9">
    <source>
        <dbReference type="Proteomes" id="UP001595617"/>
    </source>
</evidence>
<dbReference type="CDD" id="cd12915">
    <property type="entry name" value="PDC2_DGC_like"/>
    <property type="match status" value="1"/>
</dbReference>
<keyword evidence="2" id="KW-1003">Cell membrane</keyword>
<dbReference type="Gene3D" id="3.30.70.270">
    <property type="match status" value="1"/>
</dbReference>
<dbReference type="NCBIfam" id="TIGR00254">
    <property type="entry name" value="GGDEF"/>
    <property type="match status" value="1"/>
</dbReference>
<keyword evidence="5 6" id="KW-0472">Membrane</keyword>
<dbReference type="EC" id="2.7.7.65" evidence="8"/>
<dbReference type="SMART" id="SM00267">
    <property type="entry name" value="GGDEF"/>
    <property type="match status" value="1"/>
</dbReference>
<dbReference type="PANTHER" id="PTHR46663">
    <property type="entry name" value="DIGUANYLATE CYCLASE DGCT-RELATED"/>
    <property type="match status" value="1"/>
</dbReference>
<evidence type="ECO:0000256" key="6">
    <source>
        <dbReference type="SAM" id="Phobius"/>
    </source>
</evidence>
<dbReference type="Pfam" id="PF02743">
    <property type="entry name" value="dCache_1"/>
    <property type="match status" value="1"/>
</dbReference>
<dbReference type="CDD" id="cd01949">
    <property type="entry name" value="GGDEF"/>
    <property type="match status" value="1"/>
</dbReference>
<dbReference type="Gene3D" id="3.30.450.20">
    <property type="entry name" value="PAS domain"/>
    <property type="match status" value="2"/>
</dbReference>
<dbReference type="InterPro" id="IPR043128">
    <property type="entry name" value="Rev_trsase/Diguanyl_cyclase"/>
</dbReference>
<organism evidence="8 9">
    <name type="scientific">Saccharospirillum mangrovi</name>
    <dbReference type="NCBI Taxonomy" id="2161747"/>
    <lineage>
        <taxon>Bacteria</taxon>
        <taxon>Pseudomonadati</taxon>
        <taxon>Pseudomonadota</taxon>
        <taxon>Gammaproteobacteria</taxon>
        <taxon>Oceanospirillales</taxon>
        <taxon>Saccharospirillaceae</taxon>
        <taxon>Saccharospirillum</taxon>
    </lineage>
</organism>
<evidence type="ECO:0000313" key="8">
    <source>
        <dbReference type="EMBL" id="MFC3852650.1"/>
    </source>
</evidence>
<keyword evidence="9" id="KW-1185">Reference proteome</keyword>